<gene>
    <name evidence="2" type="ORF">FOXB_16845</name>
</gene>
<feature type="region of interest" description="Disordered" evidence="1">
    <location>
        <begin position="44"/>
        <end position="63"/>
    </location>
</feature>
<organism evidence="2">
    <name type="scientific">Fusarium oxysporum (strain Fo5176)</name>
    <name type="common">Fusarium vascular wilt</name>
    <dbReference type="NCBI Taxonomy" id="660025"/>
    <lineage>
        <taxon>Eukaryota</taxon>
        <taxon>Fungi</taxon>
        <taxon>Dikarya</taxon>
        <taxon>Ascomycota</taxon>
        <taxon>Pezizomycotina</taxon>
        <taxon>Sordariomycetes</taxon>
        <taxon>Hypocreomycetidae</taxon>
        <taxon>Hypocreales</taxon>
        <taxon>Nectriaceae</taxon>
        <taxon>Fusarium</taxon>
        <taxon>Fusarium oxysporum species complex</taxon>
    </lineage>
</organism>
<proteinExistence type="predicted"/>
<comment type="caution">
    <text evidence="2">The sequence shown here is derived from an EMBL/GenBank/DDBJ whole genome shotgun (WGS) entry which is preliminary data.</text>
</comment>
<accession>F9GDW1</accession>
<feature type="compositionally biased region" description="Basic and acidic residues" evidence="1">
    <location>
        <begin position="44"/>
        <end position="56"/>
    </location>
</feature>
<protein>
    <submittedName>
        <fullName evidence="2">Uncharacterized protein</fullName>
    </submittedName>
</protein>
<sequence length="63" mass="6871">MASSSQQPTDFTSQPQMTLDPTVDVESSSSEVLNFDCIFRATYPKEKASSDHREAQNEGSSGL</sequence>
<name>F9GDW1_FUSOF</name>
<reference evidence="2" key="1">
    <citation type="journal article" date="2012" name="Mol. Plant Microbe Interact.">
        <title>A highly conserved effector in Fusarium oxysporum is required for full virulence on Arabidopsis.</title>
        <authorList>
            <person name="Thatcher L.F."/>
            <person name="Gardiner D.M."/>
            <person name="Kazan K."/>
            <person name="Manners J."/>
        </authorList>
    </citation>
    <scope>NUCLEOTIDE SEQUENCE [LARGE SCALE GENOMIC DNA]</scope>
    <source>
        <strain evidence="2">Fo5176</strain>
    </source>
</reference>
<evidence type="ECO:0000256" key="1">
    <source>
        <dbReference type="SAM" id="MobiDB-lite"/>
    </source>
</evidence>
<dbReference type="AlphaFoldDB" id="F9GDW1"/>
<dbReference type="EMBL" id="AFQF01005812">
    <property type="protein sequence ID" value="EGU72645.1"/>
    <property type="molecule type" value="Genomic_DNA"/>
</dbReference>
<feature type="region of interest" description="Disordered" evidence="1">
    <location>
        <begin position="1"/>
        <end position="29"/>
    </location>
</feature>
<evidence type="ECO:0000313" key="2">
    <source>
        <dbReference type="EMBL" id="EGU72645.1"/>
    </source>
</evidence>